<dbReference type="Proteomes" id="UP000319411">
    <property type="component" value="Chromosome"/>
</dbReference>
<dbReference type="PANTHER" id="PTHR46577:SF1">
    <property type="entry name" value="HTH-TYPE TRANSCRIPTIONAL REGULATORY PROTEIN GABR"/>
    <property type="match status" value="1"/>
</dbReference>
<dbReference type="InterPro" id="IPR015421">
    <property type="entry name" value="PyrdxlP-dep_Trfase_major"/>
</dbReference>
<dbReference type="InterPro" id="IPR000524">
    <property type="entry name" value="Tscrpt_reg_HTH_GntR"/>
</dbReference>
<dbReference type="PROSITE" id="PS50949">
    <property type="entry name" value="HTH_GNTR"/>
    <property type="match status" value="1"/>
</dbReference>
<evidence type="ECO:0000259" key="6">
    <source>
        <dbReference type="PROSITE" id="PS50949"/>
    </source>
</evidence>
<evidence type="ECO:0000313" key="8">
    <source>
        <dbReference type="Proteomes" id="UP000319411"/>
    </source>
</evidence>
<dbReference type="InterPro" id="IPR036388">
    <property type="entry name" value="WH-like_DNA-bd_sf"/>
</dbReference>
<protein>
    <submittedName>
        <fullName evidence="7">PLP-dependent aminotransferase family protein</fullName>
    </submittedName>
</protein>
<dbReference type="CDD" id="cd07377">
    <property type="entry name" value="WHTH_GntR"/>
    <property type="match status" value="1"/>
</dbReference>
<evidence type="ECO:0000256" key="5">
    <source>
        <dbReference type="ARBA" id="ARBA00023163"/>
    </source>
</evidence>
<reference evidence="7 8" key="1">
    <citation type="submission" date="2018-10" db="EMBL/GenBank/DDBJ databases">
        <title>Genome Sequencing of Pantoea dispersa DSM 32899.</title>
        <authorList>
            <person name="Nawrath M."/>
            <person name="Ottenheim C."/>
            <person name="Wilm A."/>
            <person name="Zimmermann W."/>
            <person name="Wu J.C."/>
        </authorList>
    </citation>
    <scope>NUCLEOTIDE SEQUENCE [LARGE SCALE GENOMIC DNA]</scope>
    <source>
        <strain evidence="7 8">DSM 32899</strain>
    </source>
</reference>
<dbReference type="GO" id="GO:0003700">
    <property type="term" value="F:DNA-binding transcription factor activity"/>
    <property type="evidence" value="ECO:0007669"/>
    <property type="project" value="InterPro"/>
</dbReference>
<comment type="similarity">
    <text evidence="1">In the C-terminal section; belongs to the class-I pyridoxal-phosphate-dependent aminotransferase family.</text>
</comment>
<dbReference type="OrthoDB" id="9808770at2"/>
<evidence type="ECO:0000256" key="4">
    <source>
        <dbReference type="ARBA" id="ARBA00023125"/>
    </source>
</evidence>
<dbReference type="SMART" id="SM00345">
    <property type="entry name" value="HTH_GNTR"/>
    <property type="match status" value="1"/>
</dbReference>
<evidence type="ECO:0000256" key="1">
    <source>
        <dbReference type="ARBA" id="ARBA00005384"/>
    </source>
</evidence>
<dbReference type="KEGG" id="pdis:D8B20_02420"/>
<name>A0A518X9F4_9GAMM</name>
<evidence type="ECO:0000256" key="3">
    <source>
        <dbReference type="ARBA" id="ARBA00023015"/>
    </source>
</evidence>
<feature type="domain" description="HTH gntR-type" evidence="6">
    <location>
        <begin position="11"/>
        <end position="79"/>
    </location>
</feature>
<keyword evidence="7" id="KW-0808">Transferase</keyword>
<accession>A0A518X9F4</accession>
<dbReference type="Gene3D" id="1.10.10.10">
    <property type="entry name" value="Winged helix-like DNA-binding domain superfamily/Winged helix DNA-binding domain"/>
    <property type="match status" value="1"/>
</dbReference>
<keyword evidence="7" id="KW-0032">Aminotransferase</keyword>
<dbReference type="GO" id="GO:0008483">
    <property type="term" value="F:transaminase activity"/>
    <property type="evidence" value="ECO:0007669"/>
    <property type="project" value="UniProtKB-KW"/>
</dbReference>
<dbReference type="InterPro" id="IPR015424">
    <property type="entry name" value="PyrdxlP-dep_Trfase"/>
</dbReference>
<proteinExistence type="inferred from homology"/>
<keyword evidence="5" id="KW-0804">Transcription</keyword>
<gene>
    <name evidence="7" type="ORF">D8B20_02420</name>
</gene>
<dbReference type="GO" id="GO:0003677">
    <property type="term" value="F:DNA binding"/>
    <property type="evidence" value="ECO:0007669"/>
    <property type="project" value="UniProtKB-KW"/>
</dbReference>
<keyword evidence="8" id="KW-1185">Reference proteome</keyword>
<evidence type="ECO:0000256" key="2">
    <source>
        <dbReference type="ARBA" id="ARBA00022898"/>
    </source>
</evidence>
<keyword evidence="3" id="KW-0805">Transcription regulation</keyword>
<dbReference type="InterPro" id="IPR051446">
    <property type="entry name" value="HTH_trans_reg/aminotransferase"/>
</dbReference>
<dbReference type="EMBL" id="CP032702">
    <property type="protein sequence ID" value="QDY40831.1"/>
    <property type="molecule type" value="Genomic_DNA"/>
</dbReference>
<evidence type="ECO:0000313" key="7">
    <source>
        <dbReference type="EMBL" id="QDY40831.1"/>
    </source>
</evidence>
<dbReference type="InterPro" id="IPR004839">
    <property type="entry name" value="Aminotransferase_I/II_large"/>
</dbReference>
<dbReference type="SUPFAM" id="SSF46785">
    <property type="entry name" value="Winged helix' DNA-binding domain"/>
    <property type="match status" value="1"/>
</dbReference>
<dbReference type="Pfam" id="PF00155">
    <property type="entry name" value="Aminotran_1_2"/>
    <property type="match status" value="1"/>
</dbReference>
<dbReference type="InterPro" id="IPR036390">
    <property type="entry name" value="WH_DNA-bd_sf"/>
</dbReference>
<dbReference type="CDD" id="cd00609">
    <property type="entry name" value="AAT_like"/>
    <property type="match status" value="1"/>
</dbReference>
<keyword evidence="4" id="KW-0238">DNA-binding</keyword>
<dbReference type="AlphaFoldDB" id="A0A518X9F4"/>
<dbReference type="RefSeq" id="WP_145886797.1">
    <property type="nucleotide sequence ID" value="NZ_CP032702.1"/>
</dbReference>
<dbReference type="SUPFAM" id="SSF53383">
    <property type="entry name" value="PLP-dependent transferases"/>
    <property type="match status" value="1"/>
</dbReference>
<dbReference type="Gene3D" id="3.40.640.10">
    <property type="entry name" value="Type I PLP-dependent aspartate aminotransferase-like (Major domain)"/>
    <property type="match status" value="1"/>
</dbReference>
<sequence>MPSARWVEENRVGYKAIYQHFRQQILAGHLKPGDRVPSIRVLAGELQVARKTVEAAYEILSGEGYFVSQGAKGTRVNPQLKLAAPATAPDAPPAAAAHLPVIENHGELRLGIPALDAFPLKKWLLISGKVARSLRPEEMITPPVMGYQPLRSAIASYLNISRGLQCQPEQVFITSGYRANLRLILAVLAQPHDKVLFEDPGYFFGQQLLKRITPHLHFVPVDQQGVDVDYLQRYHADARFAVVTPTHQSPLAVTLSLPRKHQLLAWAQQQHSWIIEDDYDGEFHYTRKVIPALKSLDTHDRVIYTGTFSKTVMPALRIGYLMMPQATIARFRELGEMLETGLPLLPQKILAQFLSEGHFYRHIKKMRILYQQRRSMMLQALEHCFPGLFQVERADGGMHIVAFLRRGTADHAIASLWAQHALFVRPLSAWYVQTQKRYGLVIGYTNIQSFEQARALLARVADATWALLAV</sequence>
<organism evidence="7 8">
    <name type="scientific">Candidatus Pantoea soli</name>
    <dbReference type="NCBI Taxonomy" id="3098669"/>
    <lineage>
        <taxon>Bacteria</taxon>
        <taxon>Pseudomonadati</taxon>
        <taxon>Pseudomonadota</taxon>
        <taxon>Gammaproteobacteria</taxon>
        <taxon>Enterobacterales</taxon>
        <taxon>Erwiniaceae</taxon>
        <taxon>Pantoea</taxon>
    </lineage>
</organism>
<dbReference type="Pfam" id="PF00392">
    <property type="entry name" value="GntR"/>
    <property type="match status" value="1"/>
</dbReference>
<dbReference type="PANTHER" id="PTHR46577">
    <property type="entry name" value="HTH-TYPE TRANSCRIPTIONAL REGULATORY PROTEIN GABR"/>
    <property type="match status" value="1"/>
</dbReference>
<dbReference type="GO" id="GO:0030170">
    <property type="term" value="F:pyridoxal phosphate binding"/>
    <property type="evidence" value="ECO:0007669"/>
    <property type="project" value="InterPro"/>
</dbReference>
<keyword evidence="2" id="KW-0663">Pyridoxal phosphate</keyword>